<keyword evidence="5 8" id="KW-0811">Translocation</keyword>
<sequence>DNQRLRDFLLVYNRMTEICFQRCTSNFNYRNLTMDEVRQKL</sequence>
<name>A0A672RFM9_SINGR</name>
<accession>A0A672RFM9</accession>
<evidence type="ECO:0000256" key="8">
    <source>
        <dbReference type="RuleBase" id="RU367043"/>
    </source>
</evidence>
<keyword evidence="7 8" id="KW-1015">Disulfide bond</keyword>
<dbReference type="InterPro" id="IPR004217">
    <property type="entry name" value="Tim10-like"/>
</dbReference>
<keyword evidence="8" id="KW-0143">Chaperone</keyword>
<evidence type="ECO:0000256" key="6">
    <source>
        <dbReference type="ARBA" id="ARBA00023128"/>
    </source>
</evidence>
<evidence type="ECO:0000313" key="10">
    <source>
        <dbReference type="Ensembl" id="ENSSGRP00000087472.1"/>
    </source>
</evidence>
<dbReference type="Ensembl" id="ENSSGRT00000093107.1">
    <property type="protein sequence ID" value="ENSSGRP00000087472.1"/>
    <property type="gene ID" value="ENSSGRG00000043944.1"/>
</dbReference>
<keyword evidence="4 8" id="KW-0653">Protein transport</keyword>
<evidence type="ECO:0000256" key="3">
    <source>
        <dbReference type="ARBA" id="ARBA00022833"/>
    </source>
</evidence>
<comment type="subunit">
    <text evidence="8">Heterohexamer.</text>
</comment>
<dbReference type="GO" id="GO:0005743">
    <property type="term" value="C:mitochondrial inner membrane"/>
    <property type="evidence" value="ECO:0007669"/>
    <property type="project" value="UniProtKB-SubCell"/>
</dbReference>
<keyword evidence="8" id="KW-0999">Mitochondrion inner membrane</keyword>
<evidence type="ECO:0000256" key="1">
    <source>
        <dbReference type="ARBA" id="ARBA00022448"/>
    </source>
</evidence>
<reference evidence="10" key="2">
    <citation type="submission" date="2025-09" db="UniProtKB">
        <authorList>
            <consortium name="Ensembl"/>
        </authorList>
    </citation>
    <scope>IDENTIFICATION</scope>
</reference>
<evidence type="ECO:0000259" key="9">
    <source>
        <dbReference type="Pfam" id="PF02953"/>
    </source>
</evidence>
<dbReference type="PANTHER" id="PTHR13172">
    <property type="entry name" value="MITOCHONDRIAL IMPORT INNER MEMBRANE TRANSLOCASE SUBUNIT TIM9B"/>
    <property type="match status" value="1"/>
</dbReference>
<evidence type="ECO:0000313" key="11">
    <source>
        <dbReference type="Proteomes" id="UP000472262"/>
    </source>
</evidence>
<evidence type="ECO:0000256" key="4">
    <source>
        <dbReference type="ARBA" id="ARBA00022927"/>
    </source>
</evidence>
<dbReference type="Gene3D" id="1.10.287.810">
    <property type="entry name" value="Mitochondrial import inner membrane translocase subunit tim13 like domains"/>
    <property type="match status" value="1"/>
</dbReference>
<keyword evidence="3" id="KW-0862">Zinc</keyword>
<keyword evidence="8" id="KW-0472">Membrane</keyword>
<comment type="subcellular location">
    <subcellularLocation>
        <location evidence="8">Mitochondrion inner membrane</location>
        <topology evidence="8">Peripheral membrane protein</topology>
        <orientation evidence="8">Intermembrane side</orientation>
    </subcellularLocation>
</comment>
<comment type="similarity">
    <text evidence="8">Belongs to the small Tim family.</text>
</comment>
<reference evidence="10" key="1">
    <citation type="submission" date="2025-08" db="UniProtKB">
        <authorList>
            <consortium name="Ensembl"/>
        </authorList>
    </citation>
    <scope>IDENTIFICATION</scope>
</reference>
<comment type="domain">
    <text evidence="8">The twin CX3C motif contains 4 conserved Cys residues that form 2 disulfide bonds in the mitochondrial intermembrane space.</text>
</comment>
<dbReference type="GO" id="GO:0015031">
    <property type="term" value="P:protein transport"/>
    <property type="evidence" value="ECO:0007669"/>
    <property type="project" value="UniProtKB-KW"/>
</dbReference>
<comment type="function">
    <text evidence="8">Mitochondrial intermembrane chaperone that participates in the import and insertion of some multi-pass transmembrane proteins into the mitochondrial inner membrane. Also required for the transfer of beta-barrel precursors from the TOM complex to the sorting and assembly machinery (SAM complex) of the outer membrane. Acts as a chaperone-like protein that protects the hydrophobic precursors from aggregation and guide them through the mitochondrial intermembrane space.</text>
</comment>
<proteinExistence type="inferred from homology"/>
<evidence type="ECO:0000256" key="5">
    <source>
        <dbReference type="ARBA" id="ARBA00023010"/>
    </source>
</evidence>
<dbReference type="InterPro" id="IPR050673">
    <property type="entry name" value="Mito_inner_translocase_sub"/>
</dbReference>
<feature type="domain" description="Tim10-like" evidence="9">
    <location>
        <begin position="3"/>
        <end position="36"/>
    </location>
</feature>
<evidence type="ECO:0000256" key="2">
    <source>
        <dbReference type="ARBA" id="ARBA00022723"/>
    </source>
</evidence>
<keyword evidence="11" id="KW-1185">Reference proteome</keyword>
<dbReference type="AlphaFoldDB" id="A0A672RFM9"/>
<dbReference type="GO" id="GO:0046872">
    <property type="term" value="F:metal ion binding"/>
    <property type="evidence" value="ECO:0007669"/>
    <property type="project" value="UniProtKB-KW"/>
</dbReference>
<keyword evidence="2" id="KW-0479">Metal-binding</keyword>
<evidence type="ECO:0000256" key="7">
    <source>
        <dbReference type="ARBA" id="ARBA00023157"/>
    </source>
</evidence>
<keyword evidence="1 8" id="KW-0813">Transport</keyword>
<dbReference type="Pfam" id="PF02953">
    <property type="entry name" value="zf-Tim10_DDP"/>
    <property type="match status" value="1"/>
</dbReference>
<dbReference type="Proteomes" id="UP000472262">
    <property type="component" value="Unassembled WGS sequence"/>
</dbReference>
<dbReference type="InParanoid" id="A0A672RFM9"/>
<organism evidence="10 11">
    <name type="scientific">Sinocyclocheilus grahami</name>
    <name type="common">Dianchi golden-line fish</name>
    <name type="synonym">Barbus grahami</name>
    <dbReference type="NCBI Taxonomy" id="75366"/>
    <lineage>
        <taxon>Eukaryota</taxon>
        <taxon>Metazoa</taxon>
        <taxon>Chordata</taxon>
        <taxon>Craniata</taxon>
        <taxon>Vertebrata</taxon>
        <taxon>Euteleostomi</taxon>
        <taxon>Actinopterygii</taxon>
        <taxon>Neopterygii</taxon>
        <taxon>Teleostei</taxon>
        <taxon>Ostariophysi</taxon>
        <taxon>Cypriniformes</taxon>
        <taxon>Cyprinidae</taxon>
        <taxon>Cyprininae</taxon>
        <taxon>Sinocyclocheilus</taxon>
    </lineage>
</organism>
<keyword evidence="6 8" id="KW-0496">Mitochondrion</keyword>
<dbReference type="SUPFAM" id="SSF144122">
    <property type="entry name" value="Tim10-like"/>
    <property type="match status" value="1"/>
</dbReference>
<dbReference type="InterPro" id="IPR035427">
    <property type="entry name" value="Tim10-like_dom_sf"/>
</dbReference>
<protein>
    <recommendedName>
        <fullName evidence="8">Mitochondrial import inner membrane translocase subunit</fullName>
    </recommendedName>
</protein>